<comment type="caution">
    <text evidence="1">The sequence shown here is derived from an EMBL/GenBank/DDBJ whole genome shotgun (WGS) entry which is preliminary data.</text>
</comment>
<dbReference type="EMBL" id="QHCT01000007">
    <property type="protein sequence ID" value="RHX85737.1"/>
    <property type="molecule type" value="Genomic_DNA"/>
</dbReference>
<evidence type="ECO:0008006" key="3">
    <source>
        <dbReference type="Google" id="ProtNLM"/>
    </source>
</evidence>
<dbReference type="InterPro" id="IPR002514">
    <property type="entry name" value="Transposase_8"/>
</dbReference>
<dbReference type="SUPFAM" id="SSF48295">
    <property type="entry name" value="TrpR-like"/>
    <property type="match status" value="1"/>
</dbReference>
<dbReference type="OrthoDB" id="8080802at2"/>
<dbReference type="InterPro" id="IPR010921">
    <property type="entry name" value="Trp_repressor/repl_initiator"/>
</dbReference>
<dbReference type="Pfam" id="PF01527">
    <property type="entry name" value="HTH_Tnp_1"/>
    <property type="match status" value="1"/>
</dbReference>
<name>A0A396YWL9_9LEPT</name>
<organism evidence="1 2">
    <name type="scientific">Leptospira stimsonii</name>
    <dbReference type="NCBI Taxonomy" id="2202203"/>
    <lineage>
        <taxon>Bacteria</taxon>
        <taxon>Pseudomonadati</taxon>
        <taxon>Spirochaetota</taxon>
        <taxon>Spirochaetia</taxon>
        <taxon>Leptospirales</taxon>
        <taxon>Leptospiraceae</taxon>
        <taxon>Leptospira</taxon>
    </lineage>
</organism>
<accession>A0A396YWL9</accession>
<dbReference type="GO" id="GO:0004803">
    <property type="term" value="F:transposase activity"/>
    <property type="evidence" value="ECO:0007669"/>
    <property type="project" value="InterPro"/>
</dbReference>
<evidence type="ECO:0000313" key="2">
    <source>
        <dbReference type="Proteomes" id="UP000265798"/>
    </source>
</evidence>
<gene>
    <name evidence="1" type="ORF">DLM75_19615</name>
</gene>
<dbReference type="Proteomes" id="UP000265798">
    <property type="component" value="Unassembled WGS sequence"/>
</dbReference>
<sequence>MNHSKKDTVHVSTSVQRRRRWSSMEKEEIVRETLEPRYSVSLVARKYKLYFLNDWH</sequence>
<evidence type="ECO:0000313" key="1">
    <source>
        <dbReference type="EMBL" id="RHX85737.1"/>
    </source>
</evidence>
<dbReference type="AlphaFoldDB" id="A0A396YWL9"/>
<protein>
    <recommendedName>
        <fullName evidence="3">Transposase</fullName>
    </recommendedName>
</protein>
<reference evidence="2" key="1">
    <citation type="submission" date="2018-05" db="EMBL/GenBank/DDBJ databases">
        <title>Leptospira yasudae sp. nov. and Leptospira stimsonii sp. nov., two pathogenic species of the genus Leptospira isolated from environmental sources.</title>
        <authorList>
            <person name="Casanovas-Massana A."/>
            <person name="Hamond C."/>
            <person name="Santos L.A."/>
            <person name="Hacker K.P."/>
            <person name="Balassiano I."/>
            <person name="Medeiros M.A."/>
            <person name="Reis M.G."/>
            <person name="Ko A.I."/>
            <person name="Wunder E.A."/>
        </authorList>
    </citation>
    <scope>NUCLEOTIDE SEQUENCE [LARGE SCALE GENOMIC DNA]</scope>
    <source>
        <strain evidence="2">Yale</strain>
    </source>
</reference>
<dbReference type="GO" id="GO:0006313">
    <property type="term" value="P:DNA transposition"/>
    <property type="evidence" value="ECO:0007669"/>
    <property type="project" value="InterPro"/>
</dbReference>
<proteinExistence type="predicted"/>
<dbReference type="GO" id="GO:0043565">
    <property type="term" value="F:sequence-specific DNA binding"/>
    <property type="evidence" value="ECO:0007669"/>
    <property type="project" value="InterPro"/>
</dbReference>